<sequence length="524" mass="57914">MTHGRMTKSILIATEKWGALFTQFPTFTYPRVVNFLGEPTKLPIYAGPKLILLELSRQLITYHEKCLKRKKGGTPFPLTVGRYTCLSHHKEKVMFVELELLNLKHKFPARPTLDTRNCLPRAKLDPIHIPQIEDIYIDIYHEVDLRRKDYSPLALAEIIQYCVAIVPKGYQTTEQEVDQVYLDTGGDDWPFAMIDKNKSPLTIEERVKETLHRIEHWCRMNGLIYLGVDFTTSPLRNAPPRENKLLKGKGKGKEGESSTTQEEALESPPSTSQERVEIPESLEEEATEDVPIGTSTQDVTTTITDEVPSVPSPSPPSPPQVTQATIPLLVSSPPSSTIPPSSSSIFSSLAELSPTISSLISQLPSIPMYTSPAVSLPPVSTSLTSLSMPPPSVSMFFPSTTAATPFSISGPSPISPAWISQHLSQQKRKVPIALLEFSVIPSKGAKKKKPITSFSQSASGERVMEIAYPNPLKDKKDLSSTDYTVAQVTMGTSSKILQGEALSAVDALRKKLQEAKEEKRLLKE</sequence>
<dbReference type="Proteomes" id="UP000824469">
    <property type="component" value="Unassembled WGS sequence"/>
</dbReference>
<name>A0AA38CKZ5_TAXCH</name>
<comment type="caution">
    <text evidence="2">The sequence shown here is derived from an EMBL/GenBank/DDBJ whole genome shotgun (WGS) entry which is preliminary data.</text>
</comment>
<feature type="compositionally biased region" description="Pro residues" evidence="1">
    <location>
        <begin position="310"/>
        <end position="319"/>
    </location>
</feature>
<feature type="compositionally biased region" description="Basic and acidic residues" evidence="1">
    <location>
        <begin position="239"/>
        <end position="256"/>
    </location>
</feature>
<accession>A0AA38CKZ5</accession>
<evidence type="ECO:0000313" key="2">
    <source>
        <dbReference type="EMBL" id="KAH9303501.1"/>
    </source>
</evidence>
<keyword evidence="3" id="KW-1185">Reference proteome</keyword>
<evidence type="ECO:0000313" key="3">
    <source>
        <dbReference type="Proteomes" id="UP000824469"/>
    </source>
</evidence>
<gene>
    <name evidence="2" type="ORF">KI387_043863</name>
</gene>
<reference evidence="2 3" key="1">
    <citation type="journal article" date="2021" name="Nat. Plants">
        <title>The Taxus genome provides insights into paclitaxel biosynthesis.</title>
        <authorList>
            <person name="Xiong X."/>
            <person name="Gou J."/>
            <person name="Liao Q."/>
            <person name="Li Y."/>
            <person name="Zhou Q."/>
            <person name="Bi G."/>
            <person name="Li C."/>
            <person name="Du R."/>
            <person name="Wang X."/>
            <person name="Sun T."/>
            <person name="Guo L."/>
            <person name="Liang H."/>
            <person name="Lu P."/>
            <person name="Wu Y."/>
            <person name="Zhang Z."/>
            <person name="Ro D.K."/>
            <person name="Shang Y."/>
            <person name="Huang S."/>
            <person name="Yan J."/>
        </authorList>
    </citation>
    <scope>NUCLEOTIDE SEQUENCE [LARGE SCALE GENOMIC DNA]</scope>
    <source>
        <strain evidence="2">Ta-2019</strain>
    </source>
</reference>
<protein>
    <submittedName>
        <fullName evidence="2">Uncharacterized protein</fullName>
    </submittedName>
</protein>
<proteinExistence type="predicted"/>
<evidence type="ECO:0000256" key="1">
    <source>
        <dbReference type="SAM" id="MobiDB-lite"/>
    </source>
</evidence>
<feature type="compositionally biased region" description="Polar residues" evidence="1">
    <location>
        <begin position="257"/>
        <end position="273"/>
    </location>
</feature>
<feature type="region of interest" description="Disordered" evidence="1">
    <location>
        <begin position="236"/>
        <end position="299"/>
    </location>
</feature>
<dbReference type="EMBL" id="JAHRHJ020000009">
    <property type="protein sequence ID" value="KAH9303501.1"/>
    <property type="molecule type" value="Genomic_DNA"/>
</dbReference>
<dbReference type="AlphaFoldDB" id="A0AA38CKZ5"/>
<organism evidence="2 3">
    <name type="scientific">Taxus chinensis</name>
    <name type="common">Chinese yew</name>
    <name type="synonym">Taxus wallichiana var. chinensis</name>
    <dbReference type="NCBI Taxonomy" id="29808"/>
    <lineage>
        <taxon>Eukaryota</taxon>
        <taxon>Viridiplantae</taxon>
        <taxon>Streptophyta</taxon>
        <taxon>Embryophyta</taxon>
        <taxon>Tracheophyta</taxon>
        <taxon>Spermatophyta</taxon>
        <taxon>Pinopsida</taxon>
        <taxon>Pinidae</taxon>
        <taxon>Conifers II</taxon>
        <taxon>Cupressales</taxon>
        <taxon>Taxaceae</taxon>
        <taxon>Taxus</taxon>
    </lineage>
</organism>
<feature type="region of interest" description="Disordered" evidence="1">
    <location>
        <begin position="304"/>
        <end position="323"/>
    </location>
</feature>